<dbReference type="GeneID" id="62877341"/>
<keyword evidence="3" id="KW-1185">Reference proteome</keyword>
<evidence type="ECO:0000259" key="1">
    <source>
        <dbReference type="SMART" id="SM00731"/>
    </source>
</evidence>
<name>A0A8T8E0V1_9EURY</name>
<feature type="domain" description="SprT-like" evidence="1">
    <location>
        <begin position="8"/>
        <end position="153"/>
    </location>
</feature>
<dbReference type="AlphaFoldDB" id="A0A8T8E0V1"/>
<dbReference type="KEGG" id="hsal:JMJ58_19415"/>
<dbReference type="Proteomes" id="UP000637819">
    <property type="component" value="Chromosome"/>
</dbReference>
<proteinExistence type="predicted"/>
<protein>
    <submittedName>
        <fullName evidence="2">SprT-like domain-containing protein</fullName>
    </submittedName>
</protein>
<dbReference type="Pfam" id="PF10263">
    <property type="entry name" value="SprT-like"/>
    <property type="match status" value="1"/>
</dbReference>
<dbReference type="RefSeq" id="WP_204747666.1">
    <property type="nucleotide sequence ID" value="NZ_CP069188.1"/>
</dbReference>
<reference evidence="2 3" key="1">
    <citation type="submission" date="2021-01" db="EMBL/GenBank/DDBJ databases">
        <title>Genome Sequence and Methylation Pattern of Haloterrigena salifodinae BOL5-1, An Extremely Halophilic Archaeon from a Bolivian Salt Mine.</title>
        <authorList>
            <person name="DasSarma P."/>
            <person name="Anton B.P."/>
            <person name="DasSarma S.L."/>
            <person name="von Ehrenheim H.A.L."/>
            <person name="Martinez F.L."/>
            <person name="Guzman D."/>
            <person name="Roberts R.J."/>
            <person name="DasSarma S."/>
        </authorList>
    </citation>
    <scope>NUCLEOTIDE SEQUENCE [LARGE SCALE GENOMIC DNA]</scope>
    <source>
        <strain evidence="2 3">BOL5-1</strain>
    </source>
</reference>
<accession>A0A8T8E0V1</accession>
<dbReference type="EMBL" id="CP069188">
    <property type="protein sequence ID" value="QRV15050.1"/>
    <property type="molecule type" value="Genomic_DNA"/>
</dbReference>
<dbReference type="OrthoDB" id="350006at2157"/>
<dbReference type="GO" id="GO:0006950">
    <property type="term" value="P:response to stress"/>
    <property type="evidence" value="ECO:0007669"/>
    <property type="project" value="UniProtKB-ARBA"/>
</dbReference>
<dbReference type="SMART" id="SM00731">
    <property type="entry name" value="SprT"/>
    <property type="match status" value="1"/>
</dbReference>
<sequence length="155" mass="18081">MTPAELKQAIREYAETVEIDVPLGEVEIEISKQLKRTAGKAIRKNGQLKMRFAWKAYQAWGWDDEFKGTIRHELIHIWEYDTHGKGSHGPVFKTKARELDAPRHCPSFAHEDAKWFLVCPRCGKKTPRFKKSKVVENPEGYKTRCCREQIRVERA</sequence>
<evidence type="ECO:0000313" key="2">
    <source>
        <dbReference type="EMBL" id="QRV15050.1"/>
    </source>
</evidence>
<dbReference type="InterPro" id="IPR006640">
    <property type="entry name" value="SprT-like_domain"/>
</dbReference>
<organism evidence="2 3">
    <name type="scientific">Haloterrigena salifodinae</name>
    <dbReference type="NCBI Taxonomy" id="2675099"/>
    <lineage>
        <taxon>Archaea</taxon>
        <taxon>Methanobacteriati</taxon>
        <taxon>Methanobacteriota</taxon>
        <taxon>Stenosarchaea group</taxon>
        <taxon>Halobacteria</taxon>
        <taxon>Halobacteriales</taxon>
        <taxon>Natrialbaceae</taxon>
        <taxon>Haloterrigena</taxon>
    </lineage>
</organism>
<gene>
    <name evidence="2" type="ORF">JMJ58_19415</name>
</gene>
<evidence type="ECO:0000313" key="3">
    <source>
        <dbReference type="Proteomes" id="UP000637819"/>
    </source>
</evidence>